<comment type="caution">
    <text evidence="12">The sequence shown here is derived from an EMBL/GenBank/DDBJ whole genome shotgun (WGS) entry which is preliminary data.</text>
</comment>
<dbReference type="Gene3D" id="3.50.50.60">
    <property type="entry name" value="FAD/NAD(P)-binding domain"/>
    <property type="match status" value="2"/>
</dbReference>
<dbReference type="PIRSF" id="PIRSF000350">
    <property type="entry name" value="Mercury_reductase_MerA"/>
    <property type="match status" value="1"/>
</dbReference>
<evidence type="ECO:0000259" key="10">
    <source>
        <dbReference type="Pfam" id="PF02852"/>
    </source>
</evidence>
<dbReference type="Proteomes" id="UP001314635">
    <property type="component" value="Unassembled WGS sequence"/>
</dbReference>
<dbReference type="PANTHER" id="PTHR43014:SF2">
    <property type="entry name" value="MERCURIC REDUCTASE"/>
    <property type="match status" value="1"/>
</dbReference>
<evidence type="ECO:0000256" key="5">
    <source>
        <dbReference type="ARBA" id="ARBA00022857"/>
    </source>
</evidence>
<dbReference type="SUPFAM" id="SSF55424">
    <property type="entry name" value="FAD/NAD-linked reductases, dimerisation (C-terminal) domain"/>
    <property type="match status" value="1"/>
</dbReference>
<dbReference type="InterPro" id="IPR012999">
    <property type="entry name" value="Pyr_OxRdtase_I_AS"/>
</dbReference>
<accession>A0ABS5GCL3</accession>
<keyword evidence="8 9" id="KW-0676">Redox-active center</keyword>
<dbReference type="PROSITE" id="PS00076">
    <property type="entry name" value="PYRIDINE_REDOX_1"/>
    <property type="match status" value="1"/>
</dbReference>
<evidence type="ECO:0000256" key="3">
    <source>
        <dbReference type="ARBA" id="ARBA00022630"/>
    </source>
</evidence>
<evidence type="ECO:0000313" key="12">
    <source>
        <dbReference type="EMBL" id="MBR1139085.1"/>
    </source>
</evidence>
<comment type="similarity">
    <text evidence="2 9">Belongs to the class-I pyridine nucleotide-disulfide oxidoreductase family.</text>
</comment>
<dbReference type="Pfam" id="PF02852">
    <property type="entry name" value="Pyr_redox_dim"/>
    <property type="match status" value="1"/>
</dbReference>
<feature type="domain" description="FAD/NAD(P)-binding" evidence="11">
    <location>
        <begin position="8"/>
        <end position="323"/>
    </location>
</feature>
<name>A0ABS5GCL3_9BRAD</name>
<evidence type="ECO:0000313" key="13">
    <source>
        <dbReference type="Proteomes" id="UP001314635"/>
    </source>
</evidence>
<comment type="cofactor">
    <cofactor evidence="1">
        <name>FAD</name>
        <dbReference type="ChEBI" id="CHEBI:57692"/>
    </cofactor>
</comment>
<dbReference type="SUPFAM" id="SSF51905">
    <property type="entry name" value="FAD/NAD(P)-binding domain"/>
    <property type="match status" value="1"/>
</dbReference>
<evidence type="ECO:0000256" key="8">
    <source>
        <dbReference type="ARBA" id="ARBA00023284"/>
    </source>
</evidence>
<protein>
    <submittedName>
        <fullName evidence="12">FAD-dependent oxidoreductase</fullName>
    </submittedName>
</protein>
<dbReference type="InterPro" id="IPR016156">
    <property type="entry name" value="FAD/NAD-linked_Rdtase_dimer_sf"/>
</dbReference>
<dbReference type="InterPro" id="IPR001100">
    <property type="entry name" value="Pyr_nuc-diS_OxRdtase"/>
</dbReference>
<dbReference type="InterPro" id="IPR023753">
    <property type="entry name" value="FAD/NAD-binding_dom"/>
</dbReference>
<keyword evidence="13" id="KW-1185">Reference proteome</keyword>
<dbReference type="InterPro" id="IPR036188">
    <property type="entry name" value="FAD/NAD-bd_sf"/>
</dbReference>
<evidence type="ECO:0000256" key="1">
    <source>
        <dbReference type="ARBA" id="ARBA00001974"/>
    </source>
</evidence>
<gene>
    <name evidence="12" type="ORF">JQ619_25315</name>
</gene>
<feature type="domain" description="Pyridine nucleotide-disulphide oxidoreductase dimerisation" evidence="10">
    <location>
        <begin position="344"/>
        <end position="451"/>
    </location>
</feature>
<evidence type="ECO:0000259" key="11">
    <source>
        <dbReference type="Pfam" id="PF07992"/>
    </source>
</evidence>
<keyword evidence="6 9" id="KW-0560">Oxidoreductase</keyword>
<proteinExistence type="inferred from homology"/>
<dbReference type="Gene3D" id="3.30.390.30">
    <property type="match status" value="1"/>
</dbReference>
<keyword evidence="3 9" id="KW-0285">Flavoprotein</keyword>
<organism evidence="12 13">
    <name type="scientific">Bradyrhizobium denitrificans</name>
    <dbReference type="NCBI Taxonomy" id="2734912"/>
    <lineage>
        <taxon>Bacteria</taxon>
        <taxon>Pseudomonadati</taxon>
        <taxon>Pseudomonadota</taxon>
        <taxon>Alphaproteobacteria</taxon>
        <taxon>Hyphomicrobiales</taxon>
        <taxon>Nitrobacteraceae</taxon>
        <taxon>Bradyrhizobium</taxon>
    </lineage>
</organism>
<dbReference type="PRINTS" id="PR00411">
    <property type="entry name" value="PNDRDTASEI"/>
</dbReference>
<reference evidence="13" key="1">
    <citation type="journal article" date="2021" name="ISME J.">
        <title>Evolutionary origin and ecological implication of a unique nif island in free-living Bradyrhizobium lineages.</title>
        <authorList>
            <person name="Tao J."/>
        </authorList>
    </citation>
    <scope>NUCLEOTIDE SEQUENCE [LARGE SCALE GENOMIC DNA]</scope>
    <source>
        <strain evidence="13">SZCCT0094</strain>
    </source>
</reference>
<dbReference type="InterPro" id="IPR004099">
    <property type="entry name" value="Pyr_nucl-diS_OxRdtase_dimer"/>
</dbReference>
<dbReference type="PANTHER" id="PTHR43014">
    <property type="entry name" value="MERCURIC REDUCTASE"/>
    <property type="match status" value="1"/>
</dbReference>
<evidence type="ECO:0000256" key="4">
    <source>
        <dbReference type="ARBA" id="ARBA00022827"/>
    </source>
</evidence>
<evidence type="ECO:0000256" key="9">
    <source>
        <dbReference type="RuleBase" id="RU003691"/>
    </source>
</evidence>
<dbReference type="Pfam" id="PF07992">
    <property type="entry name" value="Pyr_redox_2"/>
    <property type="match status" value="1"/>
</dbReference>
<evidence type="ECO:0000256" key="2">
    <source>
        <dbReference type="ARBA" id="ARBA00007532"/>
    </source>
</evidence>
<keyword evidence="4 9" id="KW-0274">FAD</keyword>
<keyword evidence="5" id="KW-0521">NADP</keyword>
<dbReference type="RefSeq" id="WP_172236686.1">
    <property type="nucleotide sequence ID" value="NZ_JABFDP010000011.1"/>
</dbReference>
<evidence type="ECO:0000256" key="7">
    <source>
        <dbReference type="ARBA" id="ARBA00023157"/>
    </source>
</evidence>
<keyword evidence="7" id="KW-1015">Disulfide bond</keyword>
<dbReference type="PRINTS" id="PR00368">
    <property type="entry name" value="FADPNR"/>
</dbReference>
<dbReference type="EMBL" id="JAFCLK010000026">
    <property type="protein sequence ID" value="MBR1139085.1"/>
    <property type="molecule type" value="Genomic_DNA"/>
</dbReference>
<sequence>MAGHSTCDVCVIGAGAAGLSVAAGTARLGLRTVLIERARMGGECLNTGCVPSKALLSAAKAAHQRETLRSPGRSELTSSPIDFAGVKDGVQAVIDAIAPHDSAERFEALGVTVIADTAQFVDARTVRAGQRHITARWFVIATGSKAFIPAIPGLDAGKVLTNDSIFQLRERPDHLVIIGAGPIGIEMAVAHRRLGCQVTVIDRASMLVNDEPELVAMLRDRMQQDGITLVEGADLIAVDHRKDGVAVSLDLGGARQTITGSQVFVAAGRAPVVDGLGLEAAGVSYDRKGIAVDRRLRTSQRHIFALGDVIDGPRFTHVAGHQAGVVVRNLAFRLPAKVNYDALPWVTFSDPELSHVGLTQARARKEMDGDVAVQFVRLEKNDRAVAEHRTDGAIKVVTGRGGRILGASILAPAAGEMISLWCLAVQRRMTMKAISDLMLPYPTMGEIAKAAAGQHFEPIIFGARVRKFVRALRWLPI</sequence>
<evidence type="ECO:0000256" key="6">
    <source>
        <dbReference type="ARBA" id="ARBA00023002"/>
    </source>
</evidence>